<dbReference type="RefSeq" id="WP_157565154.1">
    <property type="nucleotide sequence ID" value="NZ_WQKZ01000002.1"/>
</dbReference>
<protein>
    <recommendedName>
        <fullName evidence="2">Serine aminopeptidase S33 domain-containing protein</fullName>
    </recommendedName>
</protein>
<dbReference type="PANTHER" id="PTHR43265:SF1">
    <property type="entry name" value="ESTERASE ESTD"/>
    <property type="match status" value="1"/>
</dbReference>
<keyword evidence="1" id="KW-0732">Signal</keyword>
<dbReference type="Proteomes" id="UP000441336">
    <property type="component" value="Unassembled WGS sequence"/>
</dbReference>
<dbReference type="SUPFAM" id="SSF53474">
    <property type="entry name" value="alpha/beta-Hydrolases"/>
    <property type="match status" value="1"/>
</dbReference>
<dbReference type="Gene3D" id="3.40.50.1820">
    <property type="entry name" value="alpha/beta hydrolase"/>
    <property type="match status" value="1"/>
</dbReference>
<dbReference type="EMBL" id="WQKZ01000002">
    <property type="protein sequence ID" value="MVN76848.1"/>
    <property type="molecule type" value="Genomic_DNA"/>
</dbReference>
<dbReference type="InterPro" id="IPR053145">
    <property type="entry name" value="AB_hydrolase_Est10"/>
</dbReference>
<dbReference type="AlphaFoldDB" id="A0A7K1TEM0"/>
<name>A0A7K1TEM0_9BACT</name>
<comment type="caution">
    <text evidence="3">The sequence shown here is derived from an EMBL/GenBank/DDBJ whole genome shotgun (WGS) entry which is preliminary data.</text>
</comment>
<feature type="domain" description="Serine aminopeptidase S33" evidence="2">
    <location>
        <begin position="215"/>
        <end position="420"/>
    </location>
</feature>
<evidence type="ECO:0000256" key="1">
    <source>
        <dbReference type="SAM" id="SignalP"/>
    </source>
</evidence>
<dbReference type="PANTHER" id="PTHR43265">
    <property type="entry name" value="ESTERASE ESTD"/>
    <property type="match status" value="1"/>
</dbReference>
<evidence type="ECO:0000313" key="4">
    <source>
        <dbReference type="Proteomes" id="UP000441336"/>
    </source>
</evidence>
<accession>A0A7K1TEM0</accession>
<evidence type="ECO:0000259" key="2">
    <source>
        <dbReference type="Pfam" id="PF12146"/>
    </source>
</evidence>
<dbReference type="Pfam" id="PF12146">
    <property type="entry name" value="Hydrolase_4"/>
    <property type="match status" value="1"/>
</dbReference>
<evidence type="ECO:0000313" key="3">
    <source>
        <dbReference type="EMBL" id="MVN76848.1"/>
    </source>
</evidence>
<reference evidence="3 4" key="1">
    <citation type="submission" date="2019-12" db="EMBL/GenBank/DDBJ databases">
        <title>Hymenobacter sp. HMF4947 Genome sequencing and assembly.</title>
        <authorList>
            <person name="Kang H."/>
            <person name="Cha I."/>
            <person name="Kim H."/>
            <person name="Joh K."/>
        </authorList>
    </citation>
    <scope>NUCLEOTIDE SEQUENCE [LARGE SCALE GENOMIC DNA]</scope>
    <source>
        <strain evidence="3 4">HMF4947</strain>
    </source>
</reference>
<sequence length="484" mass="52377">MKFLYVARRVGIVFFLVIKNAAAQQPAAPPRNQPGRLEGLWQGLLPASDGEAAISFSLVTLTGGHYFAALDVPAQKLARVATEVKEPAGTDSVLLLVPQLGGRLLARRSADGEQLSGLWCRPGQRTPLVLRHSALPSATAPMGRLPPPYREEDVAFPNFTARLRLAGTLTVPAGPGPFPAVVLVSDLGEQDRDGLPPTKGELDPMTSLLSYRLLGSLADYLTRHGVAVLRFDDRGVGHSEGSNAAATPTHRAGDVQAALNFMRTRPEVDLLRLGLLGHGEGANVALLVAEQPVAPAFVVGLGAYGQPGYETLLLQQAALLRARKVPQPQLDQRLSRQRLLYDIIRYPTDLKQTQTMAANLLQQTDPGLAPGVAQTQAAALLTPWHRAFLSFDPLETLNMVHCPVLLITGQLDEQAPPAQHLAVLERELRSAGNHAVTVLRPRGINHLLQPPQIEWTMLSGEMKPIIALPVENLLRQWLVAQLKM</sequence>
<proteinExistence type="predicted"/>
<organism evidence="3 4">
    <name type="scientific">Hymenobacter ginkgonis</name>
    <dbReference type="NCBI Taxonomy" id="2682976"/>
    <lineage>
        <taxon>Bacteria</taxon>
        <taxon>Pseudomonadati</taxon>
        <taxon>Bacteroidota</taxon>
        <taxon>Cytophagia</taxon>
        <taxon>Cytophagales</taxon>
        <taxon>Hymenobacteraceae</taxon>
        <taxon>Hymenobacter</taxon>
    </lineage>
</organism>
<dbReference type="GO" id="GO:0052689">
    <property type="term" value="F:carboxylic ester hydrolase activity"/>
    <property type="evidence" value="ECO:0007669"/>
    <property type="project" value="TreeGrafter"/>
</dbReference>
<gene>
    <name evidence="3" type="ORF">GO988_10985</name>
</gene>
<feature type="signal peptide" evidence="1">
    <location>
        <begin position="1"/>
        <end position="23"/>
    </location>
</feature>
<dbReference type="InterPro" id="IPR029058">
    <property type="entry name" value="AB_hydrolase_fold"/>
</dbReference>
<feature type="chain" id="PRO_5029687578" description="Serine aminopeptidase S33 domain-containing protein" evidence="1">
    <location>
        <begin position="24"/>
        <end position="484"/>
    </location>
</feature>
<keyword evidence="4" id="KW-1185">Reference proteome</keyword>
<dbReference type="InterPro" id="IPR022742">
    <property type="entry name" value="Hydrolase_4"/>
</dbReference>